<dbReference type="InterPro" id="IPR011049">
    <property type="entry name" value="Serralysin-like_metalloprot_C"/>
</dbReference>
<dbReference type="EMBL" id="CP053452">
    <property type="protein sequence ID" value="QJW98401.1"/>
    <property type="molecule type" value="Genomic_DNA"/>
</dbReference>
<proteinExistence type="predicted"/>
<sequence length="1800" mass="185077">MRSNAKSTSKVRYGRLGVEQLESRVVPAAFTTLGNDLNQALSGALSTVIGKFDQVQAALPIVGQSLATEKSSVQAAVSKFESDLNDAIGKLDNNSPATAADAVNALMATNDFKSLVPYGTYDPAHNTLGFTAAFQAMVPIDSTGFSFDLGLPGVPFSLTANLKVGVEIDYGYVTFKLNNGGFSLQSATNPAGQPNQLAVSLTAQAADLNLHGDIGFFQFTGGPVKVPQGQTPPPTIQLSAGVAMSADGATLSSAQLAGNAQVNLHLSATLASGNEHGFSFPHIETDFVMNWDLGTKLNTGSVLGSRDQLGKNEPTVAFNNVEFGLGSFLGSMVQPLANAVDQITAPLAPLYALMQAPLPGLSDLSEAAGGGAVSVDTLLSAAVAANVLPPDYQLLADLGIRLHDLVELIRKAQFNPDSDGLVPLGSFNLSHNGDLRDSTLGGGALSLLQWVENGANLDDALTDLVPHIVDVASNLETTIKNDIGSLPLGPIQSQVSQIFSQIDEDLRTAKNGIGLTFPLLDDPSSIYKLLLGQDVDFVHFHATFNGSASETKTIPVWGPVTAGFSGSIQFGSTLEAGVDTYGLRQFFISIINGNPDPGTLDQSFYVVSNGTPLVSIAGSITANVGPKLTFGAGVADIYAEATFNGGVQTNDPIQVNFVTANSPEKKLRPAILNGDLFTVSGSMSADFSFSVTVGANALFFGVSKTVFSLPIAQKTLFDTKASVSPANPFNQPPPPSSIDVVFNANFYGDAAGGNVLRVEVDNGNLTFVYNGAIRGPAIPLDEVNSITVLGSADEGTVFNVTGNFYFIPFRIEGGESSGDYLILDDTELSVGGSTYYAVHDTVIEREEYLPGLPVPILSTFNFQGIEGVTLLAPVNQSNEVHVYSLATPTVIFGGNAGNEFDLGGPGESLFSVLNLLTLLGGTGYDKLIVDDTANIGANTYFVGHNELSMSRTFKAIQVSGDFPLGSLHYTAPRKTLEYSGIDYVRVDAGVGGNTFTVDDVPAAGAVNPTAMAIALGTGSGADTVTLEATTGPVSVYGQGGNDVVNVGVSGRGTQDISGNVFVDNSAPALYSHGTTLNINDADDPTVRTVTFNTPIDGLGIVDGFTGTHTYPNPIDPSEGTTTIAYQIADVKSVNVQGSNSAFGFFNVLNTPQNLGGGILPKDLISTHLTLGSFFNDVNVAGTTGPLTITGGAGVNEVTLGALAGAAGDLGNLAGRVKVLGAIDQLTIKDDAVNAFRYYAMGATSFTGGATAGIFYPGLSLNGLVVDLGDGGNQLVVNGTPAMSGDGSGVFISTGNGSDAVSVKRTSAPLTLSMGNGAFQTVAIGSNSASLDDIGDVNVYAGGVTQAFVSDAAATTGQSFNISSVSADTEDVTRSVSVGDGGSETLNTFTFHFATPGQVDLTAGKGGDGVSVRGTPANTTTIITGGAGQDHVAIEADDSAPPVLGPLNFYGNASQGDYAYLYGENSFTPAQSYIFQATASKPYSQPNVLDQQRVLIGGNAPITMRGVATLTTLTASPGSFVSIQGVPAGESLDVFDAYHDRIIFGNALSSPIGYMADIRGTVSIIANGEDESVTLDDSIDSTGRHVYLEPATDSRGDVIAGMSPGNIYLALGATSTVNLIGGLGNDTFSMLGTGFGANFSVDGGKGTNALDYSGVTGLTTGVYVNLRTGEASGLVNGISRMQNVNGSALNDILVGNGGNVLDGGAGRDLLIAGATASVLRGGADEDLLIGGTTAYDTDAAELEAVLAAWAVDLDTDLLAGQVTSNGGGNTLLGQGGIDFFFVGIDDTNTTDRKKDETVVYV</sequence>
<dbReference type="Proteomes" id="UP000503447">
    <property type="component" value="Chromosome"/>
</dbReference>
<dbReference type="KEGG" id="ftj:FTUN_5991"/>
<organism evidence="1 2">
    <name type="scientific">Frigoriglobus tundricola</name>
    <dbReference type="NCBI Taxonomy" id="2774151"/>
    <lineage>
        <taxon>Bacteria</taxon>
        <taxon>Pseudomonadati</taxon>
        <taxon>Planctomycetota</taxon>
        <taxon>Planctomycetia</taxon>
        <taxon>Gemmatales</taxon>
        <taxon>Gemmataceae</taxon>
        <taxon>Frigoriglobus</taxon>
    </lineage>
</organism>
<accession>A0A6M5YYS6</accession>
<keyword evidence="2" id="KW-1185">Reference proteome</keyword>
<evidence type="ECO:0000313" key="2">
    <source>
        <dbReference type="Proteomes" id="UP000503447"/>
    </source>
</evidence>
<evidence type="ECO:0000313" key="1">
    <source>
        <dbReference type="EMBL" id="QJW98401.1"/>
    </source>
</evidence>
<dbReference type="SUPFAM" id="SSF51120">
    <property type="entry name" value="beta-Roll"/>
    <property type="match status" value="1"/>
</dbReference>
<dbReference type="RefSeq" id="WP_171473597.1">
    <property type="nucleotide sequence ID" value="NZ_CP053452.2"/>
</dbReference>
<dbReference type="Gene3D" id="2.150.10.10">
    <property type="entry name" value="Serralysin-like metalloprotease, C-terminal"/>
    <property type="match status" value="1"/>
</dbReference>
<reference evidence="2" key="1">
    <citation type="submission" date="2020-05" db="EMBL/GenBank/DDBJ databases">
        <title>Frigoriglobus tundricola gen. nov., sp. nov., a psychrotolerant cellulolytic planctomycete of the family Gemmataceae with two divergent copies of 16S rRNA gene.</title>
        <authorList>
            <person name="Kulichevskaya I.S."/>
            <person name="Ivanova A.A."/>
            <person name="Naumoff D.G."/>
            <person name="Beletsky A.V."/>
            <person name="Rijpstra W.I.C."/>
            <person name="Sinninghe Damste J.S."/>
            <person name="Mardanov A.V."/>
            <person name="Ravin N.V."/>
            <person name="Dedysh S.N."/>
        </authorList>
    </citation>
    <scope>NUCLEOTIDE SEQUENCE [LARGE SCALE GENOMIC DNA]</scope>
    <source>
        <strain evidence="2">PL17</strain>
    </source>
</reference>
<protein>
    <submittedName>
        <fullName evidence="1">Uncharacterized protein</fullName>
    </submittedName>
</protein>
<name>A0A6M5YYS6_9BACT</name>
<gene>
    <name evidence="1" type="ORF">FTUN_5991</name>
</gene>